<reference evidence="2" key="1">
    <citation type="journal article" date="2013" name="Genome Res.">
        <title>A second-generation assembly of the Drosophila simulans genome provides new insights into patterns of lineage-specific divergence.</title>
        <authorList>
            <person name="Hu T.T."/>
            <person name="Eisen M.B."/>
            <person name="Thornton K.R."/>
            <person name="Andolfatto P."/>
        </authorList>
    </citation>
    <scope>NUCLEOTIDE SEQUENCE [LARGE SCALE GENOMIC DNA]</scope>
    <source>
        <strain evidence="2">W501</strain>
    </source>
</reference>
<protein>
    <submittedName>
        <fullName evidence="2">Uncharacterized protein</fullName>
    </submittedName>
</protein>
<name>A0A0J9RGZ9_DROSI</name>
<gene>
    <name evidence="2" type="primary">Dsim\GD29399</name>
    <name evidence="2" type="ORF">Dsimw501_GD29399</name>
</gene>
<reference evidence="2" key="2">
    <citation type="submission" date="2014-06" db="EMBL/GenBank/DDBJ databases">
        <authorList>
            <person name="Hu T."/>
            <person name="Eisen M.B."/>
            <person name="Thornton K.R."/>
            <person name="Andolfatto P."/>
        </authorList>
    </citation>
    <scope>NUCLEOTIDE SEQUENCE</scope>
    <source>
        <strain evidence="2">W501</strain>
    </source>
</reference>
<organism evidence="2">
    <name type="scientific">Drosophila simulans</name>
    <name type="common">Fruit fly</name>
    <dbReference type="NCBI Taxonomy" id="7240"/>
    <lineage>
        <taxon>Eukaryota</taxon>
        <taxon>Metazoa</taxon>
        <taxon>Ecdysozoa</taxon>
        <taxon>Arthropoda</taxon>
        <taxon>Hexapoda</taxon>
        <taxon>Insecta</taxon>
        <taxon>Pterygota</taxon>
        <taxon>Neoptera</taxon>
        <taxon>Endopterygota</taxon>
        <taxon>Diptera</taxon>
        <taxon>Brachycera</taxon>
        <taxon>Muscomorpha</taxon>
        <taxon>Ephydroidea</taxon>
        <taxon>Drosophilidae</taxon>
        <taxon>Drosophila</taxon>
        <taxon>Sophophora</taxon>
    </lineage>
</organism>
<proteinExistence type="predicted"/>
<feature type="region of interest" description="Disordered" evidence="1">
    <location>
        <begin position="1"/>
        <end position="22"/>
    </location>
</feature>
<dbReference type="AlphaFoldDB" id="A0A0J9RGZ9"/>
<feature type="region of interest" description="Disordered" evidence="1">
    <location>
        <begin position="36"/>
        <end position="72"/>
    </location>
</feature>
<evidence type="ECO:0000313" key="2">
    <source>
        <dbReference type="EMBL" id="KMY95186.1"/>
    </source>
</evidence>
<feature type="compositionally biased region" description="Basic and acidic residues" evidence="1">
    <location>
        <begin position="55"/>
        <end position="71"/>
    </location>
</feature>
<dbReference type="KEGG" id="dsi:Dsimw501_GD29399"/>
<accession>A0A0J9RGZ9</accession>
<sequence>MPMINPQYTSHHKKVHEPNAGPESIKWSDCVANYRPSNQVTSHGTKGPSGKWHSRKMECEDREIRESESPRRQLRLRVGKRESRIVFACDNHMQELSNSPIYTWGINGYCICGAKHVRHECVVYFTICI</sequence>
<dbReference type="EMBL" id="CM002911">
    <property type="protein sequence ID" value="KMY95186.1"/>
    <property type="molecule type" value="Genomic_DNA"/>
</dbReference>
<reference evidence="2" key="3">
    <citation type="submission" date="2015-04" db="EMBL/GenBank/DDBJ databases">
        <authorList>
            <consortium name="FlyBase"/>
        </authorList>
    </citation>
    <scope>NUCLEOTIDE SEQUENCE</scope>
    <source>
        <strain evidence="2">W501</strain>
    </source>
</reference>
<dbReference type="Proteomes" id="UP000035880">
    <property type="component" value="Chromosome 2R"/>
</dbReference>
<evidence type="ECO:0000256" key="1">
    <source>
        <dbReference type="SAM" id="MobiDB-lite"/>
    </source>
</evidence>
<dbReference type="Bgee" id="FBgn0270689">
    <property type="expression patterns" value="Expressed in multicellular organism and 1 other cell type or tissue"/>
</dbReference>